<evidence type="ECO:0000313" key="1">
    <source>
        <dbReference type="EMBL" id="QHS85585.1"/>
    </source>
</evidence>
<protein>
    <submittedName>
        <fullName evidence="1">Uncharacterized protein</fullName>
    </submittedName>
</protein>
<dbReference type="EMBL" id="MN739045">
    <property type="protein sequence ID" value="QHS85585.1"/>
    <property type="molecule type" value="Genomic_DNA"/>
</dbReference>
<name>A0A6C0B045_9ZZZZ</name>
<dbReference type="AlphaFoldDB" id="A0A6C0B045"/>
<organism evidence="1">
    <name type="scientific">viral metagenome</name>
    <dbReference type="NCBI Taxonomy" id="1070528"/>
    <lineage>
        <taxon>unclassified sequences</taxon>
        <taxon>metagenomes</taxon>
        <taxon>organismal metagenomes</taxon>
    </lineage>
</organism>
<accession>A0A6C0B045</accession>
<proteinExistence type="predicted"/>
<reference evidence="1" key="1">
    <citation type="journal article" date="2020" name="Nature">
        <title>Giant virus diversity and host interactions through global metagenomics.</title>
        <authorList>
            <person name="Schulz F."/>
            <person name="Roux S."/>
            <person name="Paez-Espino D."/>
            <person name="Jungbluth S."/>
            <person name="Walsh D.A."/>
            <person name="Denef V.J."/>
            <person name="McMahon K.D."/>
            <person name="Konstantinidis K.T."/>
            <person name="Eloe-Fadrosh E.A."/>
            <person name="Kyrpides N.C."/>
            <person name="Woyke T."/>
        </authorList>
    </citation>
    <scope>NUCLEOTIDE SEQUENCE</scope>
    <source>
        <strain evidence="1">GVMAG-M-3300009182-78</strain>
    </source>
</reference>
<sequence length="307" mass="36008">MDKRISDLKADFTRVVDLKDENIKNFKTLDDKIRLLKTIYSEFLTNNKQKAFIFGLDSFHFQGKLIDIEYDDMKRIYYAITNRMYCEYFKLYKIISDYILENIKDDKKIVDIIQINSNSYPVYKDLEPFKQYDFEITQTIHETIMTLLGGLSSYILHKEHDLELYKVKNSTGLNIDNFIHTFNYSIVMIKEKLLLFISYVEIFHKLHTKFFSRFTGKMHLFISQINSDIRFDDITNINKDLVKDVPTKDVTANDAPKSRRPSTEPVLLEAFPVNNNQEKGETDIIPEESNVVVATPDSLLETNNNTA</sequence>